<evidence type="ECO:0000256" key="12">
    <source>
        <dbReference type="SAM" id="MobiDB-lite"/>
    </source>
</evidence>
<evidence type="ECO:0000256" key="3">
    <source>
        <dbReference type="ARBA" id="ARBA00011837"/>
    </source>
</evidence>
<dbReference type="Gene3D" id="6.10.280.10">
    <property type="entry name" value="Mediator complex, subunit Med21"/>
    <property type="match status" value="1"/>
</dbReference>
<dbReference type="PANTHER" id="PTHR13381">
    <property type="entry name" value="RNA POLYMERASE II HOLOENZYME COMPONENT SRB7"/>
    <property type="match status" value="1"/>
</dbReference>
<dbReference type="GO" id="GO:0006357">
    <property type="term" value="P:regulation of transcription by RNA polymerase II"/>
    <property type="evidence" value="ECO:0007669"/>
    <property type="project" value="TreeGrafter"/>
</dbReference>
<dbReference type="RefSeq" id="XP_033522216.1">
    <property type="nucleotide sequence ID" value="XM_033669729.1"/>
</dbReference>
<evidence type="ECO:0000256" key="7">
    <source>
        <dbReference type="ARBA" id="ARBA00023163"/>
    </source>
</evidence>
<accession>A0A6A6AAF7</accession>
<comment type="function">
    <text evidence="9 10">Component of the Mediator complex, a coactivator involved in the regulated transcription of nearly all RNA polymerase II-dependent genes. Mediator functions as a bridge to convey information from gene-specific regulatory proteins to the basal RNA polymerase II transcription machinery. Mediator is recruited to promoters by direct interactions with regulatory proteins and serves as a scaffold for the assembly of a functional preinitiation complex with RNA polymerase II and the general transcription factors.</text>
</comment>
<evidence type="ECO:0000256" key="6">
    <source>
        <dbReference type="ARBA" id="ARBA00023159"/>
    </source>
</evidence>
<dbReference type="SUPFAM" id="SSF140718">
    <property type="entry name" value="Mediator hinge subcomplex-like"/>
    <property type="match status" value="1"/>
</dbReference>
<organism evidence="13 14">
    <name type="scientific">Dothidotthia symphoricarpi CBS 119687</name>
    <dbReference type="NCBI Taxonomy" id="1392245"/>
    <lineage>
        <taxon>Eukaryota</taxon>
        <taxon>Fungi</taxon>
        <taxon>Dikarya</taxon>
        <taxon>Ascomycota</taxon>
        <taxon>Pezizomycotina</taxon>
        <taxon>Dothideomycetes</taxon>
        <taxon>Pleosporomycetidae</taxon>
        <taxon>Pleosporales</taxon>
        <taxon>Dothidotthiaceae</taxon>
        <taxon>Dothidotthia</taxon>
    </lineage>
</organism>
<evidence type="ECO:0000256" key="2">
    <source>
        <dbReference type="ARBA" id="ARBA00005770"/>
    </source>
</evidence>
<dbReference type="GO" id="GO:0016592">
    <property type="term" value="C:mediator complex"/>
    <property type="evidence" value="ECO:0007669"/>
    <property type="project" value="UniProtKB-UniRule"/>
</dbReference>
<evidence type="ECO:0000256" key="5">
    <source>
        <dbReference type="ARBA" id="ARBA00023015"/>
    </source>
</evidence>
<dbReference type="InterPro" id="IPR021384">
    <property type="entry name" value="Mediator_Med21"/>
</dbReference>
<comment type="similarity">
    <text evidence="2 10">Belongs to the Mediator complex subunit 21 family.</text>
</comment>
<evidence type="ECO:0000256" key="4">
    <source>
        <dbReference type="ARBA" id="ARBA00019691"/>
    </source>
</evidence>
<name>A0A6A6AAF7_9PLEO</name>
<dbReference type="AlphaFoldDB" id="A0A6A6AAF7"/>
<keyword evidence="11" id="KW-0175">Coiled coil</keyword>
<protein>
    <recommendedName>
        <fullName evidence="4 10">Mediator of RNA polymerase II transcription subunit 21</fullName>
    </recommendedName>
</protein>
<keyword evidence="14" id="KW-1185">Reference proteome</keyword>
<evidence type="ECO:0000256" key="9">
    <source>
        <dbReference type="ARBA" id="ARBA00025687"/>
    </source>
</evidence>
<evidence type="ECO:0000313" key="13">
    <source>
        <dbReference type="EMBL" id="KAF2127827.1"/>
    </source>
</evidence>
<keyword evidence="7 10" id="KW-0804">Transcription</keyword>
<keyword evidence="6 10" id="KW-0010">Activator</keyword>
<dbReference type="GO" id="GO:0003712">
    <property type="term" value="F:transcription coregulator activity"/>
    <property type="evidence" value="ECO:0007669"/>
    <property type="project" value="TreeGrafter"/>
</dbReference>
<keyword evidence="5 10" id="KW-0805">Transcription regulation</keyword>
<dbReference type="Proteomes" id="UP000799771">
    <property type="component" value="Unassembled WGS sequence"/>
</dbReference>
<sequence>MADILTQVQDEMDMLLFMMQSHFTYIKDKAPPSIPPGQPEVDSFNEREAKTAAENQATQTSTEPSQLTQAPPILLTQEEFQSTIKEFARDMVLKQQQIEYLIANLPGANTSEEEQIARMKQLEGQLEELETERLQAVKEKDMLRNKVEEKIMGVGRMR</sequence>
<dbReference type="InterPro" id="IPR037212">
    <property type="entry name" value="Med7/Med21-like"/>
</dbReference>
<evidence type="ECO:0000256" key="8">
    <source>
        <dbReference type="ARBA" id="ARBA00023242"/>
    </source>
</evidence>
<dbReference type="Pfam" id="PF11221">
    <property type="entry name" value="Med21"/>
    <property type="match status" value="1"/>
</dbReference>
<dbReference type="EMBL" id="ML977510">
    <property type="protein sequence ID" value="KAF2127827.1"/>
    <property type="molecule type" value="Genomic_DNA"/>
</dbReference>
<evidence type="ECO:0000256" key="1">
    <source>
        <dbReference type="ARBA" id="ARBA00004123"/>
    </source>
</evidence>
<feature type="compositionally biased region" description="Polar residues" evidence="12">
    <location>
        <begin position="53"/>
        <end position="69"/>
    </location>
</feature>
<gene>
    <name evidence="13" type="ORF">P153DRAFT_377329</name>
</gene>
<evidence type="ECO:0000256" key="10">
    <source>
        <dbReference type="RuleBase" id="RU366036"/>
    </source>
</evidence>
<keyword evidence="8 10" id="KW-0539">Nucleus</keyword>
<evidence type="ECO:0000256" key="11">
    <source>
        <dbReference type="SAM" id="Coils"/>
    </source>
</evidence>
<reference evidence="13" key="1">
    <citation type="journal article" date="2020" name="Stud. Mycol.">
        <title>101 Dothideomycetes genomes: a test case for predicting lifestyles and emergence of pathogens.</title>
        <authorList>
            <person name="Haridas S."/>
            <person name="Albert R."/>
            <person name="Binder M."/>
            <person name="Bloem J."/>
            <person name="Labutti K."/>
            <person name="Salamov A."/>
            <person name="Andreopoulos B."/>
            <person name="Baker S."/>
            <person name="Barry K."/>
            <person name="Bills G."/>
            <person name="Bluhm B."/>
            <person name="Cannon C."/>
            <person name="Castanera R."/>
            <person name="Culley D."/>
            <person name="Daum C."/>
            <person name="Ezra D."/>
            <person name="Gonzalez J."/>
            <person name="Henrissat B."/>
            <person name="Kuo A."/>
            <person name="Liang C."/>
            <person name="Lipzen A."/>
            <person name="Lutzoni F."/>
            <person name="Magnuson J."/>
            <person name="Mondo S."/>
            <person name="Nolan M."/>
            <person name="Ohm R."/>
            <person name="Pangilinan J."/>
            <person name="Park H.-J."/>
            <person name="Ramirez L."/>
            <person name="Alfaro M."/>
            <person name="Sun H."/>
            <person name="Tritt A."/>
            <person name="Yoshinaga Y."/>
            <person name="Zwiers L.-H."/>
            <person name="Turgeon B."/>
            <person name="Goodwin S."/>
            <person name="Spatafora J."/>
            <person name="Crous P."/>
            <person name="Grigoriev I."/>
        </authorList>
    </citation>
    <scope>NUCLEOTIDE SEQUENCE</scope>
    <source>
        <strain evidence="13">CBS 119687</strain>
    </source>
</reference>
<dbReference type="GeneID" id="54410161"/>
<comment type="subunit">
    <text evidence="3 10">Component of the Mediator complex.</text>
</comment>
<proteinExistence type="inferred from homology"/>
<feature type="region of interest" description="Disordered" evidence="12">
    <location>
        <begin position="28"/>
        <end position="70"/>
    </location>
</feature>
<dbReference type="PANTHER" id="PTHR13381:SF0">
    <property type="entry name" value="MEDIATOR OF RNA POLYMERASE II TRANSCRIPTION SUBUNIT 21"/>
    <property type="match status" value="1"/>
</dbReference>
<evidence type="ECO:0000313" key="14">
    <source>
        <dbReference type="Proteomes" id="UP000799771"/>
    </source>
</evidence>
<dbReference type="OrthoDB" id="526653at2759"/>
<comment type="subcellular location">
    <subcellularLocation>
        <location evidence="1 10">Nucleus</location>
    </subcellularLocation>
</comment>
<feature type="coiled-coil region" evidence="11">
    <location>
        <begin position="112"/>
        <end position="146"/>
    </location>
</feature>